<dbReference type="AlphaFoldDB" id="A0A561B3I0"/>
<dbReference type="EMBL" id="VIVK01000003">
    <property type="protein sequence ID" value="TWD73423.1"/>
    <property type="molecule type" value="Genomic_DNA"/>
</dbReference>
<reference evidence="2 3" key="1">
    <citation type="submission" date="2019-06" db="EMBL/GenBank/DDBJ databases">
        <title>Sequencing the genomes of 1000 actinobacteria strains.</title>
        <authorList>
            <person name="Klenk H.-P."/>
        </authorList>
    </citation>
    <scope>NUCLEOTIDE SEQUENCE [LARGE SCALE GENOMIC DNA]</scope>
    <source>
        <strain evidence="2 3">DSM 24683</strain>
    </source>
</reference>
<organism evidence="2 3">
    <name type="scientific">Kribbella amoyensis</name>
    <dbReference type="NCBI Taxonomy" id="996641"/>
    <lineage>
        <taxon>Bacteria</taxon>
        <taxon>Bacillati</taxon>
        <taxon>Actinomycetota</taxon>
        <taxon>Actinomycetes</taxon>
        <taxon>Propionibacteriales</taxon>
        <taxon>Kribbellaceae</taxon>
        <taxon>Kribbella</taxon>
    </lineage>
</organism>
<accession>A0A561B3I0</accession>
<evidence type="ECO:0000313" key="2">
    <source>
        <dbReference type="EMBL" id="TWD73423.1"/>
    </source>
</evidence>
<evidence type="ECO:0000313" key="3">
    <source>
        <dbReference type="Proteomes" id="UP000318380"/>
    </source>
</evidence>
<evidence type="ECO:0000256" key="1">
    <source>
        <dbReference type="SAM" id="MobiDB-lite"/>
    </source>
</evidence>
<keyword evidence="3" id="KW-1185">Reference proteome</keyword>
<dbReference type="Proteomes" id="UP000318380">
    <property type="component" value="Unassembled WGS sequence"/>
</dbReference>
<dbReference type="RefSeq" id="WP_145814599.1">
    <property type="nucleotide sequence ID" value="NZ_VIVK01000003.1"/>
</dbReference>
<protein>
    <submittedName>
        <fullName evidence="2">Uncharacterized protein</fullName>
    </submittedName>
</protein>
<name>A0A561B3I0_9ACTN</name>
<proteinExistence type="predicted"/>
<comment type="caution">
    <text evidence="2">The sequence shown here is derived from an EMBL/GenBank/DDBJ whole genome shotgun (WGS) entry which is preliminary data.</text>
</comment>
<feature type="compositionally biased region" description="Basic and acidic residues" evidence="1">
    <location>
        <begin position="9"/>
        <end position="20"/>
    </location>
</feature>
<feature type="compositionally biased region" description="Low complexity" evidence="1">
    <location>
        <begin position="61"/>
        <end position="77"/>
    </location>
</feature>
<feature type="compositionally biased region" description="Gly residues" evidence="1">
    <location>
        <begin position="90"/>
        <end position="99"/>
    </location>
</feature>
<sequence>MAVPPNIAEARRQREAHRDALANSPVRPPANSVSPDRLTSVARGYGRGGAGVGDDLANSFRAGTTPSPRSTSRPGSAADERQGTRPTGSRGKGNQGPAL</sequence>
<feature type="region of interest" description="Disordered" evidence="1">
    <location>
        <begin position="1"/>
        <end position="99"/>
    </location>
</feature>
<gene>
    <name evidence="2" type="ORF">FB561_7312</name>
</gene>